<accession>A0AA91BSN9</accession>
<gene>
    <name evidence="4" type="ORF">GS634_17095</name>
</gene>
<dbReference type="Proteomes" id="UP000597886">
    <property type="component" value="Unassembled WGS sequence"/>
</dbReference>
<keyword evidence="1" id="KW-0808">Transferase</keyword>
<evidence type="ECO:0000256" key="2">
    <source>
        <dbReference type="ARBA" id="ARBA00023315"/>
    </source>
</evidence>
<feature type="domain" description="N-acetyltransferase" evidence="3">
    <location>
        <begin position="1"/>
        <end position="137"/>
    </location>
</feature>
<evidence type="ECO:0000313" key="5">
    <source>
        <dbReference type="Proteomes" id="UP000597886"/>
    </source>
</evidence>
<dbReference type="EMBL" id="WVRA01000007">
    <property type="protein sequence ID" value="NOE19842.1"/>
    <property type="molecule type" value="Genomic_DNA"/>
</dbReference>
<evidence type="ECO:0000313" key="4">
    <source>
        <dbReference type="EMBL" id="NOE19842.1"/>
    </source>
</evidence>
<dbReference type="GO" id="GO:0016747">
    <property type="term" value="F:acyltransferase activity, transferring groups other than amino-acyl groups"/>
    <property type="evidence" value="ECO:0007669"/>
    <property type="project" value="InterPro"/>
</dbReference>
<dbReference type="PANTHER" id="PTHR43420:SF44">
    <property type="entry name" value="ACETYLTRANSFERASE YPEA"/>
    <property type="match status" value="1"/>
</dbReference>
<dbReference type="Pfam" id="PF00583">
    <property type="entry name" value="Acetyltransf_1"/>
    <property type="match status" value="1"/>
</dbReference>
<proteinExistence type="predicted"/>
<dbReference type="RefSeq" id="WP_171171116.1">
    <property type="nucleotide sequence ID" value="NZ_WVRA01000007.1"/>
</dbReference>
<evidence type="ECO:0000259" key="3">
    <source>
        <dbReference type="PROSITE" id="PS51186"/>
    </source>
</evidence>
<dbReference type="CDD" id="cd04301">
    <property type="entry name" value="NAT_SF"/>
    <property type="match status" value="1"/>
</dbReference>
<dbReference type="AlphaFoldDB" id="A0AA91BSN9"/>
<evidence type="ECO:0000256" key="1">
    <source>
        <dbReference type="ARBA" id="ARBA00022679"/>
    </source>
</evidence>
<dbReference type="InterPro" id="IPR050680">
    <property type="entry name" value="YpeA/RimI_acetyltransf"/>
</dbReference>
<dbReference type="SUPFAM" id="SSF55729">
    <property type="entry name" value="Acyl-CoA N-acyltransferases (Nat)"/>
    <property type="match status" value="1"/>
</dbReference>
<protein>
    <submittedName>
        <fullName evidence="4">GNAT family N-acetyltransferase</fullName>
    </submittedName>
</protein>
<organism evidence="4 5">
    <name type="scientific">Ruegeria atlantica</name>
    <dbReference type="NCBI Taxonomy" id="81569"/>
    <lineage>
        <taxon>Bacteria</taxon>
        <taxon>Pseudomonadati</taxon>
        <taxon>Pseudomonadota</taxon>
        <taxon>Alphaproteobacteria</taxon>
        <taxon>Rhodobacterales</taxon>
        <taxon>Roseobacteraceae</taxon>
        <taxon>Ruegeria</taxon>
    </lineage>
</organism>
<keyword evidence="2" id="KW-0012">Acyltransferase</keyword>
<dbReference type="InterPro" id="IPR000182">
    <property type="entry name" value="GNAT_dom"/>
</dbReference>
<comment type="caution">
    <text evidence="4">The sequence shown here is derived from an EMBL/GenBank/DDBJ whole genome shotgun (WGS) entry which is preliminary data.</text>
</comment>
<dbReference type="InterPro" id="IPR016181">
    <property type="entry name" value="Acyl_CoA_acyltransferase"/>
</dbReference>
<sequence length="144" mass="16232">MTPHEMASTHAAAFSHSRGWTEDEFAALLENRFTHAVGDSRCFALFQVIAGEAELLTIATHPSFQRQGLALRLMQEWHDQAIDLQATRAFLDVAADNIAAISLYNRCGYRQCGLRRAYYARETGQKTDALVMECRLPLRQSPVF</sequence>
<dbReference type="PROSITE" id="PS51186">
    <property type="entry name" value="GNAT"/>
    <property type="match status" value="1"/>
</dbReference>
<dbReference type="PANTHER" id="PTHR43420">
    <property type="entry name" value="ACETYLTRANSFERASE"/>
    <property type="match status" value="1"/>
</dbReference>
<reference evidence="4" key="1">
    <citation type="submission" date="2019-12" db="EMBL/GenBank/DDBJ databases">
        <title>Ruegeria JWLKs population differentiation of coral mucus and skeleton niches.</title>
        <authorList>
            <person name="Luo D."/>
        </authorList>
    </citation>
    <scope>NUCLEOTIDE SEQUENCE</scope>
    <source>
        <strain evidence="4">HKCCD6181</strain>
    </source>
</reference>
<name>A0AA91BSN9_9RHOB</name>
<dbReference type="Gene3D" id="3.40.630.30">
    <property type="match status" value="1"/>
</dbReference>